<comment type="caution">
    <text evidence="5">The sequence shown here is derived from an EMBL/GenBank/DDBJ whole genome shotgun (WGS) entry which is preliminary data.</text>
</comment>
<evidence type="ECO:0000256" key="3">
    <source>
        <dbReference type="ARBA" id="ARBA00023204"/>
    </source>
</evidence>
<organism evidence="5">
    <name type="scientific">Meiothermus ruber</name>
    <dbReference type="NCBI Taxonomy" id="277"/>
    <lineage>
        <taxon>Bacteria</taxon>
        <taxon>Thermotogati</taxon>
        <taxon>Deinococcota</taxon>
        <taxon>Deinococci</taxon>
        <taxon>Thermales</taxon>
        <taxon>Thermaceae</taxon>
        <taxon>Meiothermus</taxon>
    </lineage>
</organism>
<dbReference type="AlphaFoldDB" id="A0A7C3HYY9"/>
<comment type="similarity">
    <text evidence="1">Belongs to the RAD52 family.</text>
</comment>
<gene>
    <name evidence="5" type="ORF">ENS82_03865</name>
</gene>
<keyword evidence="3" id="KW-0234">DNA repair</keyword>
<feature type="region of interest" description="Disordered" evidence="4">
    <location>
        <begin position="133"/>
        <end position="163"/>
    </location>
</feature>
<reference evidence="5" key="1">
    <citation type="journal article" date="2020" name="mSystems">
        <title>Genome- and Community-Level Interaction Insights into Carbon Utilization and Element Cycling Functions of Hydrothermarchaeota in Hydrothermal Sediment.</title>
        <authorList>
            <person name="Zhou Z."/>
            <person name="Liu Y."/>
            <person name="Xu W."/>
            <person name="Pan J."/>
            <person name="Luo Z.H."/>
            <person name="Li M."/>
        </authorList>
    </citation>
    <scope>NUCLEOTIDE SEQUENCE [LARGE SCALE GENOMIC DNA]</scope>
    <source>
        <strain evidence="5">SpSt-524</strain>
    </source>
</reference>
<name>A0A7C3HYY9_MEIRU</name>
<proteinExistence type="inferred from homology"/>
<dbReference type="InterPro" id="IPR041247">
    <property type="entry name" value="Rad52_fam"/>
</dbReference>
<evidence type="ECO:0000256" key="2">
    <source>
        <dbReference type="ARBA" id="ARBA00022763"/>
    </source>
</evidence>
<evidence type="ECO:0000256" key="4">
    <source>
        <dbReference type="SAM" id="MobiDB-lite"/>
    </source>
</evidence>
<dbReference type="Pfam" id="PF04098">
    <property type="entry name" value="Rad52_Rad22"/>
    <property type="match status" value="1"/>
</dbReference>
<evidence type="ECO:0000256" key="1">
    <source>
        <dbReference type="ARBA" id="ARBA00006638"/>
    </source>
</evidence>
<dbReference type="GO" id="GO:0006281">
    <property type="term" value="P:DNA repair"/>
    <property type="evidence" value="ECO:0007669"/>
    <property type="project" value="UniProtKB-KW"/>
</dbReference>
<keyword evidence="2" id="KW-0227">DNA damage</keyword>
<sequence length="217" mass="24329">MNDVWDMLSEPFAPEELQWRVEALSKDKRRALITPFVRHSAVLERLDEVAGIQGWQDSYEVVQIPARADGFYAVKCRLTIMDVAKEDVGEGNSLKAAFADALVRAAAKFGIGRYPRQWVDYDPVGEKFVPPQLDGIGEDYQRPDLEVQPSQPAPPPISEAKPEPQELIDRLIERLRQAGLGKQAALIVMKYGGYGKHPEETRKLYGELRALLKGQAS</sequence>
<accession>A0A7C3HYY9</accession>
<protein>
    <submittedName>
        <fullName evidence="5">DNA repair protein Rad52</fullName>
    </submittedName>
</protein>
<dbReference type="EMBL" id="DSWI01000010">
    <property type="protein sequence ID" value="HFG19845.1"/>
    <property type="molecule type" value="Genomic_DNA"/>
</dbReference>
<evidence type="ECO:0000313" key="5">
    <source>
        <dbReference type="EMBL" id="HFG19845.1"/>
    </source>
</evidence>
<dbReference type="RefSeq" id="WP_409658950.1">
    <property type="nucleotide sequence ID" value="NZ_JBKBUW010000082.1"/>
</dbReference>